<evidence type="ECO:0000256" key="1">
    <source>
        <dbReference type="SAM" id="MobiDB-lite"/>
    </source>
</evidence>
<feature type="region of interest" description="Disordered" evidence="1">
    <location>
        <begin position="1"/>
        <end position="55"/>
    </location>
</feature>
<accession>A0A699TK95</accession>
<feature type="compositionally biased region" description="Acidic residues" evidence="1">
    <location>
        <begin position="1"/>
        <end position="33"/>
    </location>
</feature>
<evidence type="ECO:0000313" key="2">
    <source>
        <dbReference type="EMBL" id="GFD09801.1"/>
    </source>
</evidence>
<feature type="non-terminal residue" evidence="2">
    <location>
        <position position="1"/>
    </location>
</feature>
<organism evidence="2">
    <name type="scientific">Tanacetum cinerariifolium</name>
    <name type="common">Dalmatian daisy</name>
    <name type="synonym">Chrysanthemum cinerariifolium</name>
    <dbReference type="NCBI Taxonomy" id="118510"/>
    <lineage>
        <taxon>Eukaryota</taxon>
        <taxon>Viridiplantae</taxon>
        <taxon>Streptophyta</taxon>
        <taxon>Embryophyta</taxon>
        <taxon>Tracheophyta</taxon>
        <taxon>Spermatophyta</taxon>
        <taxon>Magnoliopsida</taxon>
        <taxon>eudicotyledons</taxon>
        <taxon>Gunneridae</taxon>
        <taxon>Pentapetalae</taxon>
        <taxon>asterids</taxon>
        <taxon>campanulids</taxon>
        <taxon>Asterales</taxon>
        <taxon>Asteraceae</taxon>
        <taxon>Asteroideae</taxon>
        <taxon>Anthemideae</taxon>
        <taxon>Anthemidinae</taxon>
        <taxon>Tanacetum</taxon>
    </lineage>
</organism>
<proteinExistence type="predicted"/>
<comment type="caution">
    <text evidence="2">The sequence shown here is derived from an EMBL/GenBank/DDBJ whole genome shotgun (WGS) entry which is preliminary data.</text>
</comment>
<dbReference type="EMBL" id="BKCJ011247996">
    <property type="protein sequence ID" value="GFD09801.1"/>
    <property type="molecule type" value="Genomic_DNA"/>
</dbReference>
<protein>
    <submittedName>
        <fullName evidence="2">Uncharacterized protein</fullName>
    </submittedName>
</protein>
<reference evidence="2" key="1">
    <citation type="journal article" date="2019" name="Sci. Rep.">
        <title>Draft genome of Tanacetum cinerariifolium, the natural source of mosquito coil.</title>
        <authorList>
            <person name="Yamashiro T."/>
            <person name="Shiraishi A."/>
            <person name="Satake H."/>
            <person name="Nakayama K."/>
        </authorList>
    </citation>
    <scope>NUCLEOTIDE SEQUENCE</scope>
</reference>
<dbReference type="AlphaFoldDB" id="A0A699TK95"/>
<name>A0A699TK95_TANCI</name>
<sequence>NQDDDGQEDNGQDDESQDDDNEQTNLDNDDDDFVYLKFLPHDEDGRKDEEDSFDA</sequence>
<gene>
    <name evidence="2" type="ORF">Tci_881770</name>
</gene>
<feature type="compositionally biased region" description="Basic and acidic residues" evidence="1">
    <location>
        <begin position="39"/>
        <end position="49"/>
    </location>
</feature>